<evidence type="ECO:0000313" key="3">
    <source>
        <dbReference type="EMBL" id="MBI2096905.1"/>
    </source>
</evidence>
<organism evidence="3 4">
    <name type="scientific">Candidatus Sungiibacteriota bacterium</name>
    <dbReference type="NCBI Taxonomy" id="2750080"/>
    <lineage>
        <taxon>Bacteria</taxon>
        <taxon>Candidatus Sungiibacteriota</taxon>
    </lineage>
</organism>
<dbReference type="EMBL" id="JACOZA010000051">
    <property type="protein sequence ID" value="MBI2096905.1"/>
    <property type="molecule type" value="Genomic_DNA"/>
</dbReference>
<protein>
    <submittedName>
        <fullName evidence="3">MBL fold metallo-hydrolase</fullName>
    </submittedName>
</protein>
<dbReference type="InterPro" id="IPR035681">
    <property type="entry name" value="ComA-like_MBL"/>
</dbReference>
<dbReference type="InterPro" id="IPR036866">
    <property type="entry name" value="RibonucZ/Hydroxyglut_hydro"/>
</dbReference>
<dbReference type="InterPro" id="IPR001279">
    <property type="entry name" value="Metallo-B-lactamas"/>
</dbReference>
<keyword evidence="1" id="KW-0812">Transmembrane</keyword>
<dbReference type="PANTHER" id="PTHR30619:SF1">
    <property type="entry name" value="RECOMBINATION PROTEIN 2"/>
    <property type="match status" value="1"/>
</dbReference>
<reference evidence="3" key="1">
    <citation type="submission" date="2020-07" db="EMBL/GenBank/DDBJ databases">
        <title>Huge and variable diversity of episymbiotic CPR bacteria and DPANN archaea in groundwater ecosystems.</title>
        <authorList>
            <person name="He C.Y."/>
            <person name="Keren R."/>
            <person name="Whittaker M."/>
            <person name="Farag I.F."/>
            <person name="Doudna J."/>
            <person name="Cate J.H.D."/>
            <person name="Banfield J.F."/>
        </authorList>
    </citation>
    <scope>NUCLEOTIDE SEQUENCE</scope>
    <source>
        <strain evidence="3">NC_groundwater_193_Ag_S-0.1um_51_7</strain>
    </source>
</reference>
<evidence type="ECO:0000256" key="1">
    <source>
        <dbReference type="SAM" id="Phobius"/>
    </source>
</evidence>
<proteinExistence type="predicted"/>
<evidence type="ECO:0000313" key="4">
    <source>
        <dbReference type="Proteomes" id="UP000724148"/>
    </source>
</evidence>
<dbReference type="AlphaFoldDB" id="A0A931SDD1"/>
<dbReference type="SMART" id="SM00849">
    <property type="entry name" value="Lactamase_B"/>
    <property type="match status" value="1"/>
</dbReference>
<dbReference type="Gene3D" id="3.60.15.10">
    <property type="entry name" value="Ribonuclease Z/Hydroxyacylglutathione hydrolase-like"/>
    <property type="match status" value="1"/>
</dbReference>
<feature type="domain" description="Metallo-beta-lactamase" evidence="2">
    <location>
        <begin position="46"/>
        <end position="245"/>
    </location>
</feature>
<feature type="transmembrane region" description="Helical" evidence="1">
    <location>
        <begin position="12"/>
        <end position="30"/>
    </location>
</feature>
<name>A0A931SDD1_9BACT</name>
<dbReference type="PANTHER" id="PTHR30619">
    <property type="entry name" value="DNA INTERNALIZATION/COMPETENCE PROTEIN COMEC/REC2"/>
    <property type="match status" value="1"/>
</dbReference>
<dbReference type="CDD" id="cd07731">
    <property type="entry name" value="ComA-like_MBL-fold"/>
    <property type="match status" value="1"/>
</dbReference>
<dbReference type="SUPFAM" id="SSF56281">
    <property type="entry name" value="Metallo-hydrolase/oxidoreductase"/>
    <property type="match status" value="1"/>
</dbReference>
<sequence>MFKFRRYGHWYFLSALALGVFVVWSAVFYAESRRGRVFLHVLDVGQGDAIFIEAPGGNQALVDGGPDNSVVARLGEVMPFWDNSIDLVVLTHPHADHLDGLLEVIKRYDVGVIIESGVNHSIPEYAEWQKAIADKGIARLVARRGMIANLGGGAYLKVLSPFDSYENVTVRNVHDAAVVAKLEFASSTALLMADAEAVLERRLLAAGEDLNAEVLKVGHHGSKTSTLEMFLAAARPRFAVISAGRNNRYGHPTQEVLDRLADSGVRTFRTDQDGTVSFASGGGYFVPDSND</sequence>
<accession>A0A931SDD1</accession>
<keyword evidence="1" id="KW-1133">Transmembrane helix</keyword>
<gene>
    <name evidence="3" type="ORF">HYT40_01995</name>
</gene>
<dbReference type="InterPro" id="IPR052159">
    <property type="entry name" value="Competence_DNA_uptake"/>
</dbReference>
<dbReference type="Pfam" id="PF00753">
    <property type="entry name" value="Lactamase_B"/>
    <property type="match status" value="1"/>
</dbReference>
<comment type="caution">
    <text evidence="3">The sequence shown here is derived from an EMBL/GenBank/DDBJ whole genome shotgun (WGS) entry which is preliminary data.</text>
</comment>
<evidence type="ECO:0000259" key="2">
    <source>
        <dbReference type="SMART" id="SM00849"/>
    </source>
</evidence>
<dbReference type="Proteomes" id="UP000724148">
    <property type="component" value="Unassembled WGS sequence"/>
</dbReference>
<keyword evidence="1" id="KW-0472">Membrane</keyword>